<protein>
    <submittedName>
        <fullName evidence="1">Uncharacterized protein</fullName>
    </submittedName>
</protein>
<organism evidence="1 2">
    <name type="scientific">Leucogyrophana mollusca</name>
    <dbReference type="NCBI Taxonomy" id="85980"/>
    <lineage>
        <taxon>Eukaryota</taxon>
        <taxon>Fungi</taxon>
        <taxon>Dikarya</taxon>
        <taxon>Basidiomycota</taxon>
        <taxon>Agaricomycotina</taxon>
        <taxon>Agaricomycetes</taxon>
        <taxon>Agaricomycetidae</taxon>
        <taxon>Boletales</taxon>
        <taxon>Boletales incertae sedis</taxon>
        <taxon>Leucogyrophana</taxon>
    </lineage>
</organism>
<evidence type="ECO:0000313" key="2">
    <source>
        <dbReference type="Proteomes" id="UP000790709"/>
    </source>
</evidence>
<keyword evidence="2" id="KW-1185">Reference proteome</keyword>
<sequence>MESEIAEILYDLKALQRTSFIGVSALVVAVYDHVQTFADEVDLIWGGPVSPITVLYILNRYLGNTLLIVGAISKGYISLPRISNNAAIATPVCVNHVLSDQFVTLIVIIRSSNNMRLYYRCYRLYEFDAWGTMLSAWIVQGVMQLRVFAMYHGSKKIGILLSICFLAEIATSTAILWLNIGPKSPFSVASVIIMNSNRCAVSGIRGNFLVKTYIPVISFDALLFGLAARITARDIVEVIRSGGVGRVHSLRKVLARDSLIYFLSNLTLVIVVTIGWVIYSEGIDVPLLDLAIVITNSRLILGLRARRAREVALVGCAGAGRGIRALDEGIPMHVLDVSVDPLKR</sequence>
<reference evidence="1" key="1">
    <citation type="journal article" date="2021" name="New Phytol.">
        <title>Evolutionary innovations through gain and loss of genes in the ectomycorrhizal Boletales.</title>
        <authorList>
            <person name="Wu G."/>
            <person name="Miyauchi S."/>
            <person name="Morin E."/>
            <person name="Kuo A."/>
            <person name="Drula E."/>
            <person name="Varga T."/>
            <person name="Kohler A."/>
            <person name="Feng B."/>
            <person name="Cao Y."/>
            <person name="Lipzen A."/>
            <person name="Daum C."/>
            <person name="Hundley H."/>
            <person name="Pangilinan J."/>
            <person name="Johnson J."/>
            <person name="Barry K."/>
            <person name="LaButti K."/>
            <person name="Ng V."/>
            <person name="Ahrendt S."/>
            <person name="Min B."/>
            <person name="Choi I.G."/>
            <person name="Park H."/>
            <person name="Plett J.M."/>
            <person name="Magnuson J."/>
            <person name="Spatafora J.W."/>
            <person name="Nagy L.G."/>
            <person name="Henrissat B."/>
            <person name="Grigoriev I.V."/>
            <person name="Yang Z.L."/>
            <person name="Xu J."/>
            <person name="Martin F.M."/>
        </authorList>
    </citation>
    <scope>NUCLEOTIDE SEQUENCE</scope>
    <source>
        <strain evidence="1">KUC20120723A-06</strain>
    </source>
</reference>
<name>A0ACB8BNS8_9AGAM</name>
<gene>
    <name evidence="1" type="ORF">BV22DRAFT_1045530</name>
</gene>
<dbReference type="EMBL" id="MU266369">
    <property type="protein sequence ID" value="KAH7927294.1"/>
    <property type="molecule type" value="Genomic_DNA"/>
</dbReference>
<dbReference type="Proteomes" id="UP000790709">
    <property type="component" value="Unassembled WGS sequence"/>
</dbReference>
<proteinExistence type="predicted"/>
<evidence type="ECO:0000313" key="1">
    <source>
        <dbReference type="EMBL" id="KAH7927294.1"/>
    </source>
</evidence>
<comment type="caution">
    <text evidence="1">The sequence shown here is derived from an EMBL/GenBank/DDBJ whole genome shotgun (WGS) entry which is preliminary data.</text>
</comment>
<accession>A0ACB8BNS8</accession>